<gene>
    <name evidence="2" type="ORF">XD82_1640</name>
    <name evidence="3" type="ORF">XE10_1453</name>
</gene>
<dbReference type="EMBL" id="LGHE01000177">
    <property type="protein sequence ID" value="KUL00351.1"/>
    <property type="molecule type" value="Genomic_DNA"/>
</dbReference>
<evidence type="ECO:0000313" key="4">
    <source>
        <dbReference type="Proteomes" id="UP000054323"/>
    </source>
</evidence>
<comment type="caution">
    <text evidence="3">The sequence shown here is derived from an EMBL/GenBank/DDBJ whole genome shotgun (WGS) entry which is preliminary data.</text>
</comment>
<evidence type="ECO:0000313" key="2">
    <source>
        <dbReference type="EMBL" id="KUK60345.1"/>
    </source>
</evidence>
<accession>A0A101ISQ9</accession>
<reference evidence="4 5" key="2">
    <citation type="journal article" date="2015" name="MBio">
        <title>Genome-Resolved Metagenomic Analysis Reveals Roles for Candidate Phyla and Other Microbial Community Members in Biogeochemical Transformations in Oil Reservoirs.</title>
        <authorList>
            <person name="Hu P."/>
            <person name="Tom L."/>
            <person name="Singh A."/>
            <person name="Thomas B.C."/>
            <person name="Baker B.J."/>
            <person name="Piceno Y.M."/>
            <person name="Andersen G.L."/>
            <person name="Banfield J.F."/>
        </authorList>
    </citation>
    <scope>NUCLEOTIDE SEQUENCE [LARGE SCALE GENOMIC DNA]</scope>
</reference>
<evidence type="ECO:0000313" key="5">
    <source>
        <dbReference type="Proteomes" id="UP000054598"/>
    </source>
</evidence>
<sequence length="80" mass="8866">MQEPFAIRESTTSVRLAEDRMRSARPGAFNHRDDTRLPGKNCQGDAGTTDGVRKGESPGVSYSTTKSPVICWGWTSHRKK</sequence>
<dbReference type="AlphaFoldDB" id="A0A101ISQ9"/>
<evidence type="ECO:0000256" key="1">
    <source>
        <dbReference type="SAM" id="MobiDB-lite"/>
    </source>
</evidence>
<proteinExistence type="predicted"/>
<dbReference type="EMBL" id="LGGD01000238">
    <property type="protein sequence ID" value="KUK60345.1"/>
    <property type="molecule type" value="Genomic_DNA"/>
</dbReference>
<dbReference type="Proteomes" id="UP000054598">
    <property type="component" value="Unassembled WGS sequence"/>
</dbReference>
<feature type="region of interest" description="Disordered" evidence="1">
    <location>
        <begin position="18"/>
        <end position="66"/>
    </location>
</feature>
<name>A0A101ISQ9_9EURY</name>
<protein>
    <submittedName>
        <fullName evidence="3">Uncharacterized protein</fullName>
    </submittedName>
</protein>
<organism evidence="3 5">
    <name type="scientific">Methanoculleus marisnigri</name>
    <dbReference type="NCBI Taxonomy" id="2198"/>
    <lineage>
        <taxon>Archaea</taxon>
        <taxon>Methanobacteriati</taxon>
        <taxon>Methanobacteriota</taxon>
        <taxon>Stenosarchaea group</taxon>
        <taxon>Methanomicrobia</taxon>
        <taxon>Methanomicrobiales</taxon>
        <taxon>Methanomicrobiaceae</taxon>
        <taxon>Methanoculleus</taxon>
    </lineage>
</organism>
<dbReference type="Proteomes" id="UP000054323">
    <property type="component" value="Unassembled WGS sequence"/>
</dbReference>
<evidence type="ECO:0000313" key="3">
    <source>
        <dbReference type="EMBL" id="KUL00351.1"/>
    </source>
</evidence>
<reference evidence="3" key="1">
    <citation type="journal article" date="2015" name="MBio">
        <title>Genome-resolved metagenomic analysis reveals roles for candidate phyla and other microbial community members in biogeochemical transformations in oil reservoirs.</title>
        <authorList>
            <person name="Hu P."/>
            <person name="Tom L."/>
            <person name="Singh A."/>
            <person name="Thomas B.C."/>
            <person name="Baker B.J."/>
            <person name="Piceno Y.M."/>
            <person name="Andersen G.L."/>
            <person name="Banfield J.F."/>
        </authorList>
    </citation>
    <scope>NUCLEOTIDE SEQUENCE [LARGE SCALE GENOMIC DNA]</scope>
    <source>
        <strain evidence="2">62_101</strain>
        <strain evidence="3">63_41</strain>
    </source>
</reference>